<evidence type="ECO:0000313" key="4">
    <source>
        <dbReference type="Proteomes" id="UP000756346"/>
    </source>
</evidence>
<dbReference type="EMBL" id="JAGTJQ010000012">
    <property type="protein sequence ID" value="KAH7016083.1"/>
    <property type="molecule type" value="Genomic_DNA"/>
</dbReference>
<evidence type="ECO:0000256" key="1">
    <source>
        <dbReference type="SAM" id="Coils"/>
    </source>
</evidence>
<organism evidence="2 4">
    <name type="scientific">Microdochium trichocladiopsis</name>
    <dbReference type="NCBI Taxonomy" id="1682393"/>
    <lineage>
        <taxon>Eukaryota</taxon>
        <taxon>Fungi</taxon>
        <taxon>Dikarya</taxon>
        <taxon>Ascomycota</taxon>
        <taxon>Pezizomycotina</taxon>
        <taxon>Sordariomycetes</taxon>
        <taxon>Xylariomycetidae</taxon>
        <taxon>Xylariales</taxon>
        <taxon>Microdochiaceae</taxon>
        <taxon>Microdochium</taxon>
    </lineage>
</organism>
<dbReference type="AlphaFoldDB" id="A0A9P8XT39"/>
<dbReference type="EMBL" id="JAGTJQ010000014">
    <property type="protein sequence ID" value="KAH7012581.1"/>
    <property type="molecule type" value="Genomic_DNA"/>
</dbReference>
<sequence>MDPGTLAAITGGLFALLSKFNNALEGYLEQLKKKQQAKQILMSLKEECDITQVIASNIKDAIDKVSGQGSSAQNKLVNAIRLMARELGALVKKLTTTIEDIFKLGDIGKIGNALVQSESLCLAEHGPQLHPNVIVARARVSGLVGLGVFQAPLRDTGHRISDI</sequence>
<keyword evidence="4" id="KW-1185">Reference proteome</keyword>
<evidence type="ECO:0000313" key="3">
    <source>
        <dbReference type="EMBL" id="KAH7016083.1"/>
    </source>
</evidence>
<protein>
    <submittedName>
        <fullName evidence="2">Uncharacterized protein</fullName>
    </submittedName>
</protein>
<dbReference type="RefSeq" id="XP_046005707.1">
    <property type="nucleotide sequence ID" value="XM_046157375.1"/>
</dbReference>
<dbReference type="Proteomes" id="UP000756346">
    <property type="component" value="Unassembled WGS sequence"/>
</dbReference>
<dbReference type="GeneID" id="70186921"/>
<gene>
    <name evidence="3" type="ORF">B0I36DRAFT_354952</name>
    <name evidence="2" type="ORF">B0I36DRAFT_369730</name>
</gene>
<comment type="caution">
    <text evidence="2">The sequence shown here is derived from an EMBL/GenBank/DDBJ whole genome shotgun (WGS) entry which is preliminary data.</text>
</comment>
<reference evidence="2" key="1">
    <citation type="journal article" date="2021" name="Nat. Commun.">
        <title>Genetic determinants of endophytism in the Arabidopsis root mycobiome.</title>
        <authorList>
            <person name="Mesny F."/>
            <person name="Miyauchi S."/>
            <person name="Thiergart T."/>
            <person name="Pickel B."/>
            <person name="Atanasova L."/>
            <person name="Karlsson M."/>
            <person name="Huettel B."/>
            <person name="Barry K.W."/>
            <person name="Haridas S."/>
            <person name="Chen C."/>
            <person name="Bauer D."/>
            <person name="Andreopoulos W."/>
            <person name="Pangilinan J."/>
            <person name="LaButti K."/>
            <person name="Riley R."/>
            <person name="Lipzen A."/>
            <person name="Clum A."/>
            <person name="Drula E."/>
            <person name="Henrissat B."/>
            <person name="Kohler A."/>
            <person name="Grigoriev I.V."/>
            <person name="Martin F.M."/>
            <person name="Hacquard S."/>
        </authorList>
    </citation>
    <scope>NUCLEOTIDE SEQUENCE</scope>
    <source>
        <strain evidence="2">MPI-CAGE-CH-0230</strain>
    </source>
</reference>
<evidence type="ECO:0000313" key="2">
    <source>
        <dbReference type="EMBL" id="KAH7012581.1"/>
    </source>
</evidence>
<accession>A0A9P8XT39</accession>
<feature type="coiled-coil region" evidence="1">
    <location>
        <begin position="17"/>
        <end position="47"/>
    </location>
</feature>
<proteinExistence type="predicted"/>
<name>A0A9P8XT39_9PEZI</name>
<keyword evidence="1" id="KW-0175">Coiled coil</keyword>